<evidence type="ECO:0000313" key="2">
    <source>
        <dbReference type="Proteomes" id="UP001646141"/>
    </source>
</evidence>
<dbReference type="InterPro" id="IPR037079">
    <property type="entry name" value="AF2212/PG0164-like_sf"/>
</dbReference>
<dbReference type="Pfam" id="PF08922">
    <property type="entry name" value="DUF1905"/>
    <property type="match status" value="1"/>
</dbReference>
<reference evidence="1 2" key="1">
    <citation type="submission" date="2018-09" db="EMBL/GenBank/DDBJ databases">
        <title>Comparative genomics of Leucobacter spp.</title>
        <authorList>
            <person name="Reis A.C."/>
            <person name="Kolvenbach B.A."/>
            <person name="Corvini P.F.X."/>
            <person name="Nunes O.C."/>
        </authorList>
    </citation>
    <scope>NUCLEOTIDE SEQUENCE [LARGE SCALE GENOMIC DNA]</scope>
    <source>
        <strain evidence="1 2">L-1</strain>
    </source>
</reference>
<comment type="caution">
    <text evidence="1">The sequence shown here is derived from an EMBL/GenBank/DDBJ whole genome shotgun (WGS) entry which is preliminary data.</text>
</comment>
<dbReference type="EMBL" id="QYAD01000002">
    <property type="protein sequence ID" value="MBL3690036.1"/>
    <property type="molecule type" value="Genomic_DNA"/>
</dbReference>
<proteinExistence type="predicted"/>
<name>A0ABS1SSX0_9MICO</name>
<sequence length="156" mass="16104">MTLKISTTLAPHGPATALILSDEQSAELGGGARAAVRVTIAGRTARLRLARMGGQNMIGLSKAARSELGVEIGDAVIAEIELDTEERTVSVPGELSAALDAHAGARAAFDAFSYTRRKELALGVASAKRAETRERRIAAVLAATLAELDATPAAEA</sequence>
<keyword evidence="2" id="KW-1185">Reference proteome</keyword>
<dbReference type="Gene3D" id="2.40.30.100">
    <property type="entry name" value="AF2212/PG0164-like"/>
    <property type="match status" value="1"/>
</dbReference>
<evidence type="ECO:0000313" key="1">
    <source>
        <dbReference type="EMBL" id="MBL3690036.1"/>
    </source>
</evidence>
<dbReference type="SUPFAM" id="SSF141694">
    <property type="entry name" value="AF2212/PG0164-like"/>
    <property type="match status" value="1"/>
</dbReference>
<dbReference type="Pfam" id="PF13376">
    <property type="entry name" value="OmdA"/>
    <property type="match status" value="1"/>
</dbReference>
<protein>
    <submittedName>
        <fullName evidence="1">DUF1905 domain-containing protein</fullName>
    </submittedName>
</protein>
<dbReference type="Proteomes" id="UP001646141">
    <property type="component" value="Unassembled WGS sequence"/>
</dbReference>
<dbReference type="InterPro" id="IPR015018">
    <property type="entry name" value="DUF1905"/>
</dbReference>
<gene>
    <name evidence="1" type="ORF">D3226_08695</name>
</gene>
<accession>A0ABS1SSX0</accession>
<dbReference type="RefSeq" id="WP_202382120.1">
    <property type="nucleotide sequence ID" value="NZ_BAAAMA010000002.1"/>
</dbReference>
<organism evidence="1 2">
    <name type="scientific">Leucobacter chromiireducens subsp. chromiireducens</name>
    <dbReference type="NCBI Taxonomy" id="660067"/>
    <lineage>
        <taxon>Bacteria</taxon>
        <taxon>Bacillati</taxon>
        <taxon>Actinomycetota</taxon>
        <taxon>Actinomycetes</taxon>
        <taxon>Micrococcales</taxon>
        <taxon>Microbacteriaceae</taxon>
        <taxon>Leucobacter</taxon>
    </lineage>
</organism>